<keyword evidence="5" id="KW-0808">Transferase</keyword>
<dbReference type="SUPFAM" id="SSF48452">
    <property type="entry name" value="TPR-like"/>
    <property type="match status" value="1"/>
</dbReference>
<feature type="transmembrane region" description="Helical" evidence="3">
    <location>
        <begin position="373"/>
        <end position="390"/>
    </location>
</feature>
<proteinExistence type="predicted"/>
<evidence type="ECO:0000259" key="4">
    <source>
        <dbReference type="PROSITE" id="PS50887"/>
    </source>
</evidence>
<dbReference type="PROSITE" id="PS50887">
    <property type="entry name" value="GGDEF"/>
    <property type="match status" value="1"/>
</dbReference>
<organism evidence="5 6">
    <name type="scientific">Neiella holothuriorum</name>
    <dbReference type="NCBI Taxonomy" id="2870530"/>
    <lineage>
        <taxon>Bacteria</taxon>
        <taxon>Pseudomonadati</taxon>
        <taxon>Pseudomonadota</taxon>
        <taxon>Gammaproteobacteria</taxon>
        <taxon>Alteromonadales</taxon>
        <taxon>Echinimonadaceae</taxon>
        <taxon>Neiella</taxon>
    </lineage>
</organism>
<evidence type="ECO:0000256" key="3">
    <source>
        <dbReference type="SAM" id="Phobius"/>
    </source>
</evidence>
<feature type="domain" description="GGDEF" evidence="4">
    <location>
        <begin position="433"/>
        <end position="566"/>
    </location>
</feature>
<dbReference type="RefSeq" id="WP_220102516.1">
    <property type="nucleotide sequence ID" value="NZ_JAHZSS010000002.1"/>
</dbReference>
<dbReference type="PANTHER" id="PTHR45138">
    <property type="entry name" value="REGULATORY COMPONENTS OF SENSORY TRANSDUCTION SYSTEM"/>
    <property type="match status" value="1"/>
</dbReference>
<dbReference type="SUPFAM" id="SSF55073">
    <property type="entry name" value="Nucleotide cyclase"/>
    <property type="match status" value="1"/>
</dbReference>
<dbReference type="Gene3D" id="3.30.70.270">
    <property type="match status" value="1"/>
</dbReference>
<reference evidence="5" key="1">
    <citation type="submission" date="2021-07" db="EMBL/GenBank/DDBJ databases">
        <title>Neiella marina sp. nov., isolated from the intestinal content of sea cucumber Apostichopus japonicus.</title>
        <authorList>
            <person name="Bai X."/>
        </authorList>
    </citation>
    <scope>NUCLEOTIDE SEQUENCE</scope>
    <source>
        <strain evidence="5">126</strain>
    </source>
</reference>
<keyword evidence="6" id="KW-1185">Reference proteome</keyword>
<dbReference type="InterPro" id="IPR011990">
    <property type="entry name" value="TPR-like_helical_dom_sf"/>
</dbReference>
<accession>A0ABS7EBX2</accession>
<dbReference type="EMBL" id="JAHZSS010000002">
    <property type="protein sequence ID" value="MBW8189828.1"/>
    <property type="molecule type" value="Genomic_DNA"/>
</dbReference>
<evidence type="ECO:0000256" key="2">
    <source>
        <dbReference type="ARBA" id="ARBA00034247"/>
    </source>
</evidence>
<evidence type="ECO:0000313" key="5">
    <source>
        <dbReference type="EMBL" id="MBW8189828.1"/>
    </source>
</evidence>
<dbReference type="NCBIfam" id="TIGR00254">
    <property type="entry name" value="GGDEF"/>
    <property type="match status" value="1"/>
</dbReference>
<keyword evidence="3" id="KW-1133">Transmembrane helix</keyword>
<protein>
    <recommendedName>
        <fullName evidence="1">diguanylate cyclase</fullName>
        <ecNumber evidence="1">2.7.7.65</ecNumber>
    </recommendedName>
</protein>
<keyword evidence="3" id="KW-0812">Transmembrane</keyword>
<name>A0ABS7EBX2_9GAMM</name>
<dbReference type="GO" id="GO:0052621">
    <property type="term" value="F:diguanylate cyclase activity"/>
    <property type="evidence" value="ECO:0007669"/>
    <property type="project" value="UniProtKB-EC"/>
</dbReference>
<evidence type="ECO:0000256" key="1">
    <source>
        <dbReference type="ARBA" id="ARBA00012528"/>
    </source>
</evidence>
<sequence length="582" mass="64705">MLKQYIFCFCMFFIFSGVGYSAEQTDSSQLIDEAVSLRSSSKGRLTEIVQVLKSRDLSREEQEYLTYLEGYLLAAQGSFKNSGKVIEGLLETSVVAEVRVLSTTLLVNVNAAQGNWSKGLASTQVLTLHMQELNKSSNLYQNALAVKGVFYNQIEQFELGLASALELFSIASGDRQTCAAANLIIESSNRLNKPLPDSTIPASAFEACQSYKVLEAFTATYMAERHLLESKHSDVIALLESRVTFFNQTKYPPLILNGFYALAKAYWQQGLVAKAEQLLEQLLAMDVANSNKAKLADVLLLLAKIRYSQGQLGNAFELMQRHVKLREQYLNDVTAKRLAFQLAQQHSIEKDNEIKLLAANKLLLAAETENNRLLILLLSLVLILLCLYVFRSHRNQQRLRQLAEFDALTGVHNRGHFTQLAKSALQFSQDSKKSVAVVLFDLDLFKKVNDTYGHACGDWVLKQVAGVCQELTRKNDVFARVGGEEFCFLLLGCDSHTALDVAEKCRRAIYGIDTKKSGFDFKVSGSFGVSDNQLSGYNLDRILADADEALYCAKSSGRNTVYLYDPGAEQTALLRPDGSLVS</sequence>
<dbReference type="InterPro" id="IPR000160">
    <property type="entry name" value="GGDEF_dom"/>
</dbReference>
<dbReference type="SMART" id="SM00267">
    <property type="entry name" value="GGDEF"/>
    <property type="match status" value="1"/>
</dbReference>
<dbReference type="Proteomes" id="UP001166251">
    <property type="component" value="Unassembled WGS sequence"/>
</dbReference>
<dbReference type="PANTHER" id="PTHR45138:SF9">
    <property type="entry name" value="DIGUANYLATE CYCLASE DGCM-RELATED"/>
    <property type="match status" value="1"/>
</dbReference>
<keyword evidence="3" id="KW-0472">Membrane</keyword>
<dbReference type="InterPro" id="IPR050469">
    <property type="entry name" value="Diguanylate_Cyclase"/>
</dbReference>
<dbReference type="Pfam" id="PF00990">
    <property type="entry name" value="GGDEF"/>
    <property type="match status" value="1"/>
</dbReference>
<dbReference type="InterPro" id="IPR043128">
    <property type="entry name" value="Rev_trsase/Diguanyl_cyclase"/>
</dbReference>
<comment type="catalytic activity">
    <reaction evidence="2">
        <text>2 GTP = 3',3'-c-di-GMP + 2 diphosphate</text>
        <dbReference type="Rhea" id="RHEA:24898"/>
        <dbReference type="ChEBI" id="CHEBI:33019"/>
        <dbReference type="ChEBI" id="CHEBI:37565"/>
        <dbReference type="ChEBI" id="CHEBI:58805"/>
        <dbReference type="EC" id="2.7.7.65"/>
    </reaction>
</comment>
<keyword evidence="5" id="KW-0548">Nucleotidyltransferase</keyword>
<gene>
    <name evidence="5" type="ORF">K0504_02175</name>
</gene>
<evidence type="ECO:0000313" key="6">
    <source>
        <dbReference type="Proteomes" id="UP001166251"/>
    </source>
</evidence>
<dbReference type="CDD" id="cd01949">
    <property type="entry name" value="GGDEF"/>
    <property type="match status" value="1"/>
</dbReference>
<dbReference type="Gene3D" id="1.25.40.10">
    <property type="entry name" value="Tetratricopeptide repeat domain"/>
    <property type="match status" value="1"/>
</dbReference>
<dbReference type="EC" id="2.7.7.65" evidence="1"/>
<dbReference type="InterPro" id="IPR029787">
    <property type="entry name" value="Nucleotide_cyclase"/>
</dbReference>
<comment type="caution">
    <text evidence="5">The sequence shown here is derived from an EMBL/GenBank/DDBJ whole genome shotgun (WGS) entry which is preliminary data.</text>
</comment>